<feature type="transmembrane region" description="Helical" evidence="1">
    <location>
        <begin position="7"/>
        <end position="30"/>
    </location>
</feature>
<evidence type="ECO:0008006" key="4">
    <source>
        <dbReference type="Google" id="ProtNLM"/>
    </source>
</evidence>
<name>A0A853LZ50_9MYCO</name>
<comment type="caution">
    <text evidence="2">The sequence shown here is derived from an EMBL/GenBank/DDBJ whole genome shotgun (WGS) entry which is preliminary data.</text>
</comment>
<keyword evidence="1" id="KW-1133">Transmembrane helix</keyword>
<organism evidence="2 3">
    <name type="scientific">Mycobacterium colombiense</name>
    <dbReference type="NCBI Taxonomy" id="339268"/>
    <lineage>
        <taxon>Bacteria</taxon>
        <taxon>Bacillati</taxon>
        <taxon>Actinomycetota</taxon>
        <taxon>Actinomycetes</taxon>
        <taxon>Mycobacteriales</taxon>
        <taxon>Mycobacteriaceae</taxon>
        <taxon>Mycobacterium</taxon>
        <taxon>Mycobacterium avium complex (MAC)</taxon>
    </lineage>
</organism>
<sequence length="154" mass="17042">MTALRAGVWFLTFVEIVVGLVAALAPRAFYDYVPWVDLIPPYSEHLMRDYGAMNLSLALVFIVAAITMEPRMVRVALGAYLLFAIPHLTFHLTHLEHFTTAAAVWQTIVLTVAVLLPAGLLILSAWRPRRAAIKEANGCRDGAGEKVGSRRRSQ</sequence>
<feature type="transmembrane region" description="Helical" evidence="1">
    <location>
        <begin position="104"/>
        <end position="126"/>
    </location>
</feature>
<protein>
    <recommendedName>
        <fullName evidence="4">DoxX family protein</fullName>
    </recommendedName>
</protein>
<reference evidence="2 3" key="1">
    <citation type="submission" date="2016-06" db="EMBL/GenBank/DDBJ databases">
        <authorList>
            <person name="Sutton G."/>
            <person name="Brinkac L."/>
            <person name="Sanka R."/>
            <person name="Adams M."/>
            <person name="Lau E."/>
            <person name="Garcia-Basteiro A."/>
            <person name="Lopez-Varela E."/>
            <person name="Palencia S."/>
        </authorList>
    </citation>
    <scope>NUCLEOTIDE SEQUENCE [LARGE SCALE GENOMIC DNA]</scope>
    <source>
        <strain evidence="2 3">1164983.0</strain>
    </source>
</reference>
<keyword evidence="1" id="KW-0472">Membrane</keyword>
<accession>A0A853LZ50</accession>
<evidence type="ECO:0000313" key="3">
    <source>
        <dbReference type="Proteomes" id="UP000093894"/>
    </source>
</evidence>
<evidence type="ECO:0000313" key="2">
    <source>
        <dbReference type="EMBL" id="OBJ57871.1"/>
    </source>
</evidence>
<dbReference type="EMBL" id="LZLG01000121">
    <property type="protein sequence ID" value="OBJ57871.1"/>
    <property type="molecule type" value="Genomic_DNA"/>
</dbReference>
<dbReference type="AlphaFoldDB" id="A0A853LZ50"/>
<evidence type="ECO:0000256" key="1">
    <source>
        <dbReference type="SAM" id="Phobius"/>
    </source>
</evidence>
<proteinExistence type="predicted"/>
<feature type="transmembrane region" description="Helical" evidence="1">
    <location>
        <begin position="50"/>
        <end position="68"/>
    </location>
</feature>
<feature type="transmembrane region" description="Helical" evidence="1">
    <location>
        <begin position="75"/>
        <end position="92"/>
    </location>
</feature>
<dbReference type="Proteomes" id="UP000093894">
    <property type="component" value="Unassembled WGS sequence"/>
</dbReference>
<gene>
    <name evidence="2" type="ORF">A5628_15495</name>
</gene>
<keyword evidence="1" id="KW-0812">Transmembrane</keyword>